<dbReference type="Pfam" id="PF20700">
    <property type="entry name" value="Mutator"/>
    <property type="match status" value="1"/>
</dbReference>
<protein>
    <recommendedName>
        <fullName evidence="1">Mutator-like transposase domain-containing protein</fullName>
    </recommendedName>
</protein>
<evidence type="ECO:0000313" key="2">
    <source>
        <dbReference type="EMBL" id="KAG8176729.1"/>
    </source>
</evidence>
<evidence type="ECO:0000313" key="3">
    <source>
        <dbReference type="Proteomes" id="UP000827092"/>
    </source>
</evidence>
<proteinExistence type="predicted"/>
<dbReference type="EMBL" id="JAFNEN010000849">
    <property type="protein sequence ID" value="KAG8176729.1"/>
    <property type="molecule type" value="Genomic_DNA"/>
</dbReference>
<evidence type="ECO:0000259" key="1">
    <source>
        <dbReference type="Pfam" id="PF20700"/>
    </source>
</evidence>
<sequence length="233" mass="26686">MPRVKKQGKHLYNIRKMPKRVDVPEIAEPSKNKNVVMNERLLNLSNVSEEDKIIQVSSKSKFVLIDIDMVNTLLLSAACPECQQSQLKLNCKNNYGFAHKMELFCLNCNACINSSCSSKRLENTKGFEVNKFVTEAFLYFGKGYAAVEQFGMLLGMDVMSDKTFSEYTRIVFKDLEETTRKVLKDTRNRVKEAYRVTAQRSHKKKNSVIRSVLGLKCVLLTNILNHDRSQVDC</sequence>
<reference evidence="2 3" key="1">
    <citation type="journal article" date="2022" name="Nat. Ecol. Evol.">
        <title>A masculinizing supergene underlies an exaggerated male reproductive morph in a spider.</title>
        <authorList>
            <person name="Hendrickx F."/>
            <person name="De Corte Z."/>
            <person name="Sonet G."/>
            <person name="Van Belleghem S.M."/>
            <person name="Kostlbacher S."/>
            <person name="Vangestel C."/>
        </authorList>
    </citation>
    <scope>NUCLEOTIDE SEQUENCE [LARGE SCALE GENOMIC DNA]</scope>
    <source>
        <strain evidence="2">W744_W776</strain>
    </source>
</reference>
<gene>
    <name evidence="2" type="ORF">JTE90_003360</name>
</gene>
<comment type="caution">
    <text evidence="2">The sequence shown here is derived from an EMBL/GenBank/DDBJ whole genome shotgun (WGS) entry which is preliminary data.</text>
</comment>
<organism evidence="2 3">
    <name type="scientific">Oedothorax gibbosus</name>
    <dbReference type="NCBI Taxonomy" id="931172"/>
    <lineage>
        <taxon>Eukaryota</taxon>
        <taxon>Metazoa</taxon>
        <taxon>Ecdysozoa</taxon>
        <taxon>Arthropoda</taxon>
        <taxon>Chelicerata</taxon>
        <taxon>Arachnida</taxon>
        <taxon>Araneae</taxon>
        <taxon>Araneomorphae</taxon>
        <taxon>Entelegynae</taxon>
        <taxon>Araneoidea</taxon>
        <taxon>Linyphiidae</taxon>
        <taxon>Erigoninae</taxon>
        <taxon>Oedothorax</taxon>
    </lineage>
</organism>
<dbReference type="AlphaFoldDB" id="A0AAV6TY36"/>
<dbReference type="InterPro" id="IPR049012">
    <property type="entry name" value="Mutator_transp_dom"/>
</dbReference>
<feature type="domain" description="Mutator-like transposase" evidence="1">
    <location>
        <begin position="69"/>
        <end position="206"/>
    </location>
</feature>
<accession>A0AAV6TY36</accession>
<name>A0AAV6TY36_9ARAC</name>
<keyword evidence="3" id="KW-1185">Reference proteome</keyword>
<dbReference type="Proteomes" id="UP000827092">
    <property type="component" value="Unassembled WGS sequence"/>
</dbReference>